<dbReference type="Gene3D" id="3.30.420.80">
    <property type="entry name" value="Ribosomal protein S11"/>
    <property type="match status" value="1"/>
</dbReference>
<sequence>MLVKKTQISRKFIEKKSGIIHIQSTTNNTLVTLTDLQGNTQFFASAGTLGFKNSRKSTVYASGAVAEALATKAFNSGYRTVIVKIKGLGYGKKSAIRGLQKSNLVIKQIQEVTPIAHNGCRPPKKRRV</sequence>
<reference evidence="6" key="2">
    <citation type="submission" date="2017-02" db="EMBL/GenBank/DDBJ databases">
        <title>Whole genome sequencing of photosynthetic microalga Auxenochlorella protothecoides UTEX 2341.</title>
        <authorList>
            <person name="Patelou M."/>
            <person name="Skliros D."/>
            <person name="Kalliampakou K.I."/>
            <person name="Ioannidis N.E."/>
            <person name="Papazi A."/>
            <person name="Katharios P."/>
            <person name="Kotzabasis K."/>
            <person name="Flemetakis E."/>
        </authorList>
    </citation>
    <scope>NUCLEOTIDE SEQUENCE</scope>
    <source>
        <strain evidence="6">UTEX 2341</strain>
    </source>
</reference>
<comment type="similarity">
    <text evidence="1 4">Belongs to the universal ribosomal protein uS11 family.</text>
</comment>
<dbReference type="HAMAP" id="MF_01310">
    <property type="entry name" value="Ribosomal_uS11"/>
    <property type="match status" value="1"/>
</dbReference>
<dbReference type="InterPro" id="IPR036967">
    <property type="entry name" value="Ribosomal_uS11_sf"/>
</dbReference>
<dbReference type="InterPro" id="IPR018102">
    <property type="entry name" value="Ribosomal_uS11_CS"/>
</dbReference>
<dbReference type="Pfam" id="PF00411">
    <property type="entry name" value="Ribosomal_S11"/>
    <property type="match status" value="1"/>
</dbReference>
<dbReference type="GO" id="GO:0005840">
    <property type="term" value="C:ribosome"/>
    <property type="evidence" value="ECO:0007669"/>
    <property type="project" value="UniProtKB-KW"/>
</dbReference>
<keyword evidence="5" id="KW-0496">Mitochondrion</keyword>
<dbReference type="EMBL" id="KY681419">
    <property type="protein sequence ID" value="ARV87661.1"/>
    <property type="molecule type" value="Genomic_DNA"/>
</dbReference>
<name>A0A0A6ZE52_AUXPR</name>
<dbReference type="FunFam" id="3.30.420.80:FF:000010">
    <property type="entry name" value="30S ribosomal protein S11"/>
    <property type="match status" value="1"/>
</dbReference>
<dbReference type="InterPro" id="IPR001971">
    <property type="entry name" value="Ribosomal_uS11"/>
</dbReference>
<keyword evidence="2 4" id="KW-0689">Ribosomal protein</keyword>
<dbReference type="NCBIfam" id="NF003698">
    <property type="entry name" value="PRK05309.1"/>
    <property type="match status" value="1"/>
</dbReference>
<organism evidence="5">
    <name type="scientific">Auxenochlorella protothecoides</name>
    <name type="common">Green microalga</name>
    <name type="synonym">Chlorella protothecoides</name>
    <dbReference type="NCBI Taxonomy" id="3075"/>
    <lineage>
        <taxon>Eukaryota</taxon>
        <taxon>Viridiplantae</taxon>
        <taxon>Chlorophyta</taxon>
        <taxon>core chlorophytes</taxon>
        <taxon>Trebouxiophyceae</taxon>
        <taxon>Chlorellales</taxon>
        <taxon>Chlorellaceae</taxon>
        <taxon>Auxenochlorella</taxon>
    </lineage>
</organism>
<dbReference type="GO" id="GO:0006412">
    <property type="term" value="P:translation"/>
    <property type="evidence" value="ECO:0007669"/>
    <property type="project" value="InterPro"/>
</dbReference>
<evidence type="ECO:0000313" key="5">
    <source>
        <dbReference type="EMBL" id="AGN72441.1"/>
    </source>
</evidence>
<keyword evidence="3 4" id="KW-0687">Ribonucleoprotein</keyword>
<dbReference type="KEGG" id="apro:ChprMp038"/>
<dbReference type="EMBL" id="KC843974">
    <property type="protein sequence ID" value="AGN72441.1"/>
    <property type="molecule type" value="Genomic_DNA"/>
</dbReference>
<gene>
    <name evidence="5" type="primary">rps11</name>
    <name evidence="6" type="ORF">BW920_0115</name>
    <name evidence="5" type="ORF">ChprMp038</name>
</gene>
<evidence type="ECO:0000256" key="2">
    <source>
        <dbReference type="ARBA" id="ARBA00022980"/>
    </source>
</evidence>
<dbReference type="GO" id="GO:1990904">
    <property type="term" value="C:ribonucleoprotein complex"/>
    <property type="evidence" value="ECO:0007669"/>
    <property type="project" value="UniProtKB-KW"/>
</dbReference>
<dbReference type="RefSeq" id="YP_009112929.1">
    <property type="nucleotide sequence ID" value="NC_026009.1"/>
</dbReference>
<dbReference type="AlphaFoldDB" id="A0A0A6ZE52"/>
<geneLocation type="mitochondrion" evidence="5"/>
<proteinExistence type="inferred from homology"/>
<evidence type="ECO:0000256" key="3">
    <source>
        <dbReference type="ARBA" id="ARBA00023274"/>
    </source>
</evidence>
<protein>
    <submittedName>
        <fullName evidence="5 6">Ribosomal protein S11</fullName>
    </submittedName>
</protein>
<dbReference type="GeneID" id="22656805"/>
<dbReference type="SUPFAM" id="SSF53137">
    <property type="entry name" value="Translational machinery components"/>
    <property type="match status" value="1"/>
</dbReference>
<dbReference type="PROSITE" id="PS00054">
    <property type="entry name" value="RIBOSOMAL_S11"/>
    <property type="match status" value="1"/>
</dbReference>
<evidence type="ECO:0000256" key="1">
    <source>
        <dbReference type="ARBA" id="ARBA00006194"/>
    </source>
</evidence>
<evidence type="ECO:0000256" key="4">
    <source>
        <dbReference type="RuleBase" id="RU003629"/>
    </source>
</evidence>
<evidence type="ECO:0000313" key="6">
    <source>
        <dbReference type="EMBL" id="ARV87661.1"/>
    </source>
</evidence>
<accession>A0A0A6ZE52</accession>
<reference evidence="5" key="1">
    <citation type="submission" date="2013-03" db="EMBL/GenBank/DDBJ databases">
        <title>Organelle genomes of microalga Chlorella protothecoides reveal evolution from autotroph to heterotroph.</title>
        <authorList>
            <person name="Yan D."/>
            <person name="Wang Y."/>
            <person name="Shen Y."/>
            <person name="Gong J."/>
            <person name="Gao C."/>
            <person name="Jiang H."/>
            <person name="Dai J."/>
            <person name="Wu Q."/>
        </authorList>
    </citation>
    <scope>NUCLEOTIDE SEQUENCE</scope>
</reference>
<dbReference type="PIRSF" id="PIRSF002131">
    <property type="entry name" value="Ribosomal_S11"/>
    <property type="match status" value="1"/>
</dbReference>
<dbReference type="PANTHER" id="PTHR11759">
    <property type="entry name" value="40S RIBOSOMAL PROTEIN S14/30S RIBOSOMAL PROTEIN S11"/>
    <property type="match status" value="1"/>
</dbReference>
<dbReference type="GO" id="GO:0003735">
    <property type="term" value="F:structural constituent of ribosome"/>
    <property type="evidence" value="ECO:0007669"/>
    <property type="project" value="InterPro"/>
</dbReference>